<evidence type="ECO:0000256" key="20">
    <source>
        <dbReference type="ARBA" id="ARBA00023163"/>
    </source>
</evidence>
<keyword evidence="16" id="KW-0805">Transcription regulation</keyword>
<dbReference type="GeneTree" id="ENSGT00940000156831"/>
<dbReference type="OrthoDB" id="787137at2759"/>
<dbReference type="Pfam" id="PF00628">
    <property type="entry name" value="PHD"/>
    <property type="match status" value="1"/>
</dbReference>
<keyword evidence="19" id="KW-0829">Tyrosine-protein kinase</keyword>
<dbReference type="PROSITE" id="PS01359">
    <property type="entry name" value="ZF_PHD_1"/>
    <property type="match status" value="1"/>
</dbReference>
<evidence type="ECO:0000256" key="5">
    <source>
        <dbReference type="ARBA" id="ARBA00022553"/>
    </source>
</evidence>
<feature type="region of interest" description="Disordered" evidence="30">
    <location>
        <begin position="1240"/>
        <end position="1326"/>
    </location>
</feature>
<feature type="domain" description="WAC" evidence="35">
    <location>
        <begin position="24"/>
        <end position="130"/>
    </location>
</feature>
<dbReference type="FunFam" id="3.30.40.10:FF:000131">
    <property type="entry name" value="tyrosine-protein kinase BAZ1B isoform X1"/>
    <property type="match status" value="1"/>
</dbReference>
<keyword evidence="13" id="KW-0067">ATP-binding</keyword>
<evidence type="ECO:0000256" key="23">
    <source>
        <dbReference type="ARBA" id="ARBA00061696"/>
    </source>
</evidence>
<dbReference type="InterPro" id="IPR047256">
    <property type="entry name" value="BAZ1B_PHD"/>
</dbReference>
<keyword evidence="8" id="KW-0547">Nucleotide-binding</keyword>
<dbReference type="Pfam" id="PF15613">
    <property type="entry name" value="WSD"/>
    <property type="match status" value="1"/>
</dbReference>
<feature type="compositionally biased region" description="Acidic residues" evidence="30">
    <location>
        <begin position="1464"/>
        <end position="1489"/>
    </location>
</feature>
<keyword evidence="9" id="KW-0227">DNA damage</keyword>
<name>A0A7N6B6C8_ANATE</name>
<feature type="compositionally biased region" description="Low complexity" evidence="30">
    <location>
        <begin position="1306"/>
        <end position="1316"/>
    </location>
</feature>
<dbReference type="PANTHER" id="PTHR46802:SF1">
    <property type="entry name" value="TYROSINE-PROTEIN KINASE BAZ1B"/>
    <property type="match status" value="1"/>
</dbReference>
<feature type="compositionally biased region" description="Basic residues" evidence="30">
    <location>
        <begin position="1587"/>
        <end position="1597"/>
    </location>
</feature>
<feature type="region of interest" description="Disordered" evidence="30">
    <location>
        <begin position="922"/>
        <end position="965"/>
    </location>
</feature>
<dbReference type="Proteomes" id="UP000265040">
    <property type="component" value="Chromosome 13"/>
</dbReference>
<evidence type="ECO:0000256" key="14">
    <source>
        <dbReference type="ARBA" id="ARBA00022843"/>
    </source>
</evidence>
<evidence type="ECO:0000313" key="36">
    <source>
        <dbReference type="Ensembl" id="ENSATEP00000057796.1"/>
    </source>
</evidence>
<reference evidence="36" key="1">
    <citation type="submission" date="2021-04" db="EMBL/GenBank/DDBJ databases">
        <authorList>
            <consortium name="Wellcome Sanger Institute Data Sharing"/>
        </authorList>
    </citation>
    <scope>NUCLEOTIDE SEQUENCE [LARGE SCALE GENOMIC DNA]</scope>
</reference>
<dbReference type="InterPro" id="IPR028942">
    <property type="entry name" value="WHIM1_dom"/>
</dbReference>
<keyword evidence="14" id="KW-0832">Ubl conjugation</keyword>
<dbReference type="InterPro" id="IPR019786">
    <property type="entry name" value="Zinc_finger_PHD-type_CS"/>
</dbReference>
<evidence type="ECO:0000256" key="9">
    <source>
        <dbReference type="ARBA" id="ARBA00022763"/>
    </source>
</evidence>
<evidence type="ECO:0000256" key="7">
    <source>
        <dbReference type="ARBA" id="ARBA00022723"/>
    </source>
</evidence>
<dbReference type="PROSITE" id="PS50089">
    <property type="entry name" value="ZF_RING_2"/>
    <property type="match status" value="1"/>
</dbReference>
<keyword evidence="20" id="KW-0804">Transcription</keyword>
<reference evidence="36" key="2">
    <citation type="submission" date="2025-08" db="UniProtKB">
        <authorList>
            <consortium name="Ensembl"/>
        </authorList>
    </citation>
    <scope>IDENTIFICATION</scope>
</reference>
<evidence type="ECO:0000256" key="1">
    <source>
        <dbReference type="ARBA" id="ARBA00001936"/>
    </source>
</evidence>
<evidence type="ECO:0000256" key="27">
    <source>
        <dbReference type="PROSITE-ProRule" id="PRU00175"/>
    </source>
</evidence>
<feature type="compositionally biased region" description="Acidic residues" evidence="30">
    <location>
        <begin position="936"/>
        <end position="945"/>
    </location>
</feature>
<dbReference type="GO" id="GO:0006974">
    <property type="term" value="P:DNA damage response"/>
    <property type="evidence" value="ECO:0007669"/>
    <property type="project" value="UniProtKB-KW"/>
</dbReference>
<feature type="compositionally biased region" description="Acidic residues" evidence="30">
    <location>
        <begin position="1250"/>
        <end position="1274"/>
    </location>
</feature>
<dbReference type="InterPro" id="IPR018501">
    <property type="entry name" value="DDT_dom"/>
</dbReference>
<evidence type="ECO:0000259" key="35">
    <source>
        <dbReference type="PROSITE" id="PS51136"/>
    </source>
</evidence>
<dbReference type="Pfam" id="PF00439">
    <property type="entry name" value="Bromodomain"/>
    <property type="match status" value="1"/>
</dbReference>
<dbReference type="SMART" id="SM00249">
    <property type="entry name" value="PHD"/>
    <property type="match status" value="1"/>
</dbReference>
<dbReference type="InterPro" id="IPR018359">
    <property type="entry name" value="Bromodomain_CS"/>
</dbReference>
<dbReference type="InterPro" id="IPR013136">
    <property type="entry name" value="WSTF_Acf1_Cbp146"/>
</dbReference>
<feature type="region of interest" description="Disordered" evidence="30">
    <location>
        <begin position="1452"/>
        <end position="1597"/>
    </location>
</feature>
<evidence type="ECO:0000256" key="3">
    <source>
        <dbReference type="ARBA" id="ARBA00011903"/>
    </source>
</evidence>
<feature type="domain" description="PHD-type" evidence="32">
    <location>
        <begin position="1186"/>
        <end position="1236"/>
    </location>
</feature>
<dbReference type="PROSITE" id="PS50827">
    <property type="entry name" value="DDT"/>
    <property type="match status" value="1"/>
</dbReference>
<dbReference type="InterPro" id="IPR013083">
    <property type="entry name" value="Znf_RING/FYVE/PHD"/>
</dbReference>
<keyword evidence="4" id="KW-1017">Isopeptide bond</keyword>
<evidence type="ECO:0000256" key="24">
    <source>
        <dbReference type="ARBA" id="ARBA00069894"/>
    </source>
</evidence>
<feature type="coiled-coil region" evidence="29">
    <location>
        <begin position="533"/>
        <end position="570"/>
    </location>
</feature>
<dbReference type="InterPro" id="IPR047174">
    <property type="entry name" value="BAZ1B"/>
</dbReference>
<dbReference type="InterPro" id="IPR011011">
    <property type="entry name" value="Znf_FYVE_PHD"/>
</dbReference>
<dbReference type="Pfam" id="PF15612">
    <property type="entry name" value="WHIM1"/>
    <property type="match status" value="1"/>
</dbReference>
<protein>
    <recommendedName>
        <fullName evidence="24">Tyrosine-protein kinase BAZ1B</fullName>
        <ecNumber evidence="3">2.7.10.2</ecNumber>
    </recommendedName>
    <alternativeName>
        <fullName evidence="25">Bromodomain adjacent to zinc finger domain protein 1B</fullName>
    </alternativeName>
</protein>
<evidence type="ECO:0000256" key="18">
    <source>
        <dbReference type="ARBA" id="ARBA00023117"/>
    </source>
</evidence>
<dbReference type="PROSITE" id="PS00633">
    <property type="entry name" value="BROMODOMAIN_1"/>
    <property type="match status" value="1"/>
</dbReference>
<dbReference type="InterPro" id="IPR019787">
    <property type="entry name" value="Znf_PHD-finger"/>
</dbReference>
<sequence>MAPLLGRKPYPLAKPLAEPPGPGEEIYIIEHTKEAFRNKEEYEARLQRYNERIWTCKSTGSSQLTHKEAWEEEQEVTELLQEEYPQWFEKPVLEMVHHNTVSLDKLVEMAWVEILTKYAVGEECDFLVGKDKTLRVKVAKIHPLENPEGETGEKKLEGACDSPSSDKENASQENQRKEPPPREEENRRESLSDRARRSPRKLPTAMKEEKKKWVMPKFLPHKYDVKLINEDKVISNVPADSLYRTERPPTKEIMRYFIRHYALRLGMGESAPWVVEDELVKKFNLPSKFSDFLLDPHKFLAENPSAKRKSLTSPEGKPSKRLKTSDTPGEDSENEKGDKKQKKKKDALGMPLSPTIWGHMQKVKMNGSPLKVKNSGTPKKEGKGSGASTPKSGKKSGEKKEGKKTGKSGDKKLNVLKASKKDTKSGGKTPKMKQMTLLHLAKSTPAGSPKKRARSTGMGTPKLGKPLHPMALHLLRYYKENKGKEDKKNSLSSLISKAAKTLSSDDRSRLPEELKELVQKRWELLEQKKRWAAMSEEERKEEMKKKREELKEKLREKAKERREKEMLVRREQSRRYEDQEIQGGKTLPTFKLVDMPEGLPNTLFGDVAMVVDFLHCYAGLLMPDNQYPITATALMEALAGERSGFLYLNRVLVVLLQTLLQDELAEGYSELDMPLSEIPLTMHSVSELARLCLRPCDAHGEESGQGSEDSGPLGGFDDVVTSEFLEKLETIEVFELSPEEKVNLLVALCHRILMTYSVEDHVDAMQQRSAELWKERLAMLKEVNDRKKAERKKQKEMEGKGEKKKEGAAKKESKKEVKVEPEPEDMISSVKSRRLMAMQAKKEKEEMDRQNKERMEREAEEERMRKQRASAERAFQDGITKARLVMRRTPLGTDRNHNRFWLFSDVVPGLYIEKGWVHESIDYSFTPPPEDKPAEPEEDEAEDGESAATQDSLGAEKDDGSIDGAISEGAQQGAAADVCIETTVPKQGQNLWFICDNPAELEELVESLHPQGVRESELKLRIQNRYQDILHSIHLTRKAKMGLRTCDGYTELLKYLRSDIQEIASRLQKGGLGYLDDNVDIEEQLKGMESLKEFGECIITIQACVIKKFLQGFMAPKQKKKKKQGGDDSSKAEEVDEEKRLAEEARVATAVEKWKTAIREAQTFSRMHVLLGMLDACIKWDMSAENARCKVCRRKGDDEKLILCDECNKAFHLFCLRPALYRIPAGEWLCPACQPTVARRGSRSRNYNQDTDEDEDEEESEDESEEDEDDEEENDYKAMGHSLRPRKKNKQSSFRQKSSKSKSKKPSSSSSQSSKQRAGPNSPADIDELVRQSVSGPRRQALELERCEEILKKLMKFRYSWPFREPVSPDEAEDYLDIISQPMDFQTILGKFSQGSYRHAQDFLEDMKLVFSNAEEYNQQGSTVLSCMVKTEQTFTELLQKLLPGLNYLRRRSRKRVSQVPATSEEEEEEDEEEEEEEDDDDDDGEQEEEPKKKMQNGKSNRKKTTRGGGRRDDDDDDDDDDDASEEEDEEEEDDGRRRSKRTSATTGRKDYREQDSDGERDTRRTRHRGGRGDAGGASSDEERSSQQRHSKRQKRS</sequence>
<feature type="region of interest" description="Disordered" evidence="30">
    <location>
        <begin position="841"/>
        <end position="872"/>
    </location>
</feature>
<evidence type="ECO:0000256" key="28">
    <source>
        <dbReference type="PROSITE-ProRule" id="PRU00475"/>
    </source>
</evidence>
<evidence type="ECO:0000256" key="16">
    <source>
        <dbReference type="ARBA" id="ARBA00023015"/>
    </source>
</evidence>
<dbReference type="InterPro" id="IPR036427">
    <property type="entry name" value="Bromodomain-like_sf"/>
</dbReference>
<keyword evidence="21 28" id="KW-0539">Nucleus</keyword>
<dbReference type="Gene3D" id="1.20.920.10">
    <property type="entry name" value="Bromodomain-like"/>
    <property type="match status" value="1"/>
</dbReference>
<evidence type="ECO:0000256" key="17">
    <source>
        <dbReference type="ARBA" id="ARBA00023054"/>
    </source>
</evidence>
<comment type="similarity">
    <text evidence="23">Belongs to the WAL family. BAZ1B subfamily.</text>
</comment>
<dbReference type="InterPro" id="IPR001965">
    <property type="entry name" value="Znf_PHD"/>
</dbReference>
<evidence type="ECO:0000313" key="37">
    <source>
        <dbReference type="Proteomes" id="UP000265040"/>
    </source>
</evidence>
<reference evidence="36" key="3">
    <citation type="submission" date="2025-09" db="UniProtKB">
        <authorList>
            <consortium name="Ensembl"/>
        </authorList>
    </citation>
    <scope>IDENTIFICATION</scope>
</reference>
<evidence type="ECO:0000259" key="32">
    <source>
        <dbReference type="PROSITE" id="PS50016"/>
    </source>
</evidence>
<dbReference type="Ensembl" id="ENSATET00000054374.2">
    <property type="protein sequence ID" value="ENSATEP00000057796.1"/>
    <property type="gene ID" value="ENSATEG00000005729.3"/>
</dbReference>
<dbReference type="InterPro" id="IPR001841">
    <property type="entry name" value="Znf_RING"/>
</dbReference>
<feature type="region of interest" description="Disordered" evidence="30">
    <location>
        <begin position="145"/>
        <end position="207"/>
    </location>
</feature>
<feature type="region of interest" description="Disordered" evidence="30">
    <location>
        <begin position="784"/>
        <end position="827"/>
    </location>
</feature>
<keyword evidence="6" id="KW-0808">Transferase</keyword>
<evidence type="ECO:0000256" key="25">
    <source>
        <dbReference type="ARBA" id="ARBA00076449"/>
    </source>
</evidence>
<evidence type="ECO:0000256" key="19">
    <source>
        <dbReference type="ARBA" id="ARBA00023137"/>
    </source>
</evidence>
<gene>
    <name evidence="36" type="primary">BAZ1B</name>
</gene>
<evidence type="ECO:0000256" key="2">
    <source>
        <dbReference type="ARBA" id="ARBA00004123"/>
    </source>
</evidence>
<dbReference type="GeneID" id="113168554"/>
<feature type="compositionally biased region" description="Acidic residues" evidence="30">
    <location>
        <begin position="1514"/>
        <end position="1534"/>
    </location>
</feature>
<evidence type="ECO:0000256" key="13">
    <source>
        <dbReference type="ARBA" id="ARBA00022840"/>
    </source>
</evidence>
<comment type="cofactor">
    <cofactor evidence="1">
        <name>Mn(2+)</name>
        <dbReference type="ChEBI" id="CHEBI:29035"/>
    </cofactor>
</comment>
<dbReference type="SMART" id="SM00571">
    <property type="entry name" value="DDT"/>
    <property type="match status" value="1"/>
</dbReference>
<dbReference type="PROSITE" id="PS50014">
    <property type="entry name" value="BROMODOMAIN_2"/>
    <property type="match status" value="1"/>
</dbReference>
<feature type="compositionally biased region" description="Basic and acidic residues" evidence="30">
    <location>
        <begin position="151"/>
        <end position="196"/>
    </location>
</feature>
<accession>A0A7N6B6C8</accession>
<evidence type="ECO:0000256" key="6">
    <source>
        <dbReference type="ARBA" id="ARBA00022679"/>
    </source>
</evidence>
<keyword evidence="17 29" id="KW-0175">Coiled coil</keyword>
<dbReference type="FunFam" id="1.20.920.10:FF:000031">
    <property type="entry name" value="Bromodomain adjacent to zinc finger domain, 1B"/>
    <property type="match status" value="1"/>
</dbReference>
<dbReference type="InterPro" id="IPR001487">
    <property type="entry name" value="Bromodomain"/>
</dbReference>
<dbReference type="Pfam" id="PF10537">
    <property type="entry name" value="WAC_Acf1_DNA_bd"/>
    <property type="match status" value="1"/>
</dbReference>
<dbReference type="FunCoup" id="A0A7N6B6C8">
    <property type="interactions" value="815"/>
</dbReference>
<evidence type="ECO:0000256" key="4">
    <source>
        <dbReference type="ARBA" id="ARBA00022499"/>
    </source>
</evidence>
<keyword evidence="12" id="KW-0862">Zinc</keyword>
<organism evidence="36 37">
    <name type="scientific">Anabas testudineus</name>
    <name type="common">Climbing perch</name>
    <name type="synonym">Anthias testudineus</name>
    <dbReference type="NCBI Taxonomy" id="64144"/>
    <lineage>
        <taxon>Eukaryota</taxon>
        <taxon>Metazoa</taxon>
        <taxon>Chordata</taxon>
        <taxon>Craniata</taxon>
        <taxon>Vertebrata</taxon>
        <taxon>Euteleostomi</taxon>
        <taxon>Actinopterygii</taxon>
        <taxon>Neopterygii</taxon>
        <taxon>Teleostei</taxon>
        <taxon>Neoteleostei</taxon>
        <taxon>Acanthomorphata</taxon>
        <taxon>Anabantaria</taxon>
        <taxon>Anabantiformes</taxon>
        <taxon>Anabantoidei</taxon>
        <taxon>Anabantidae</taxon>
        <taxon>Anabas</taxon>
    </lineage>
</organism>
<feature type="domain" description="Bromo" evidence="31">
    <location>
        <begin position="1355"/>
        <end position="1425"/>
    </location>
</feature>
<feature type="compositionally biased region" description="Basic residues" evidence="30">
    <location>
        <begin position="1494"/>
        <end position="1506"/>
    </location>
</feature>
<dbReference type="GO" id="GO:0140801">
    <property type="term" value="F:histone H2AXY142 kinase activity"/>
    <property type="evidence" value="ECO:0007669"/>
    <property type="project" value="InterPro"/>
</dbReference>
<dbReference type="PROSITE" id="PS50016">
    <property type="entry name" value="ZF_PHD_2"/>
    <property type="match status" value="1"/>
</dbReference>
<evidence type="ECO:0000256" key="26">
    <source>
        <dbReference type="PROSITE-ProRule" id="PRU00035"/>
    </source>
</evidence>
<evidence type="ECO:0000256" key="15">
    <source>
        <dbReference type="ARBA" id="ARBA00022990"/>
    </source>
</evidence>
<keyword evidence="5" id="KW-0597">Phosphoprotein</keyword>
<evidence type="ECO:0000256" key="11">
    <source>
        <dbReference type="ARBA" id="ARBA00022777"/>
    </source>
</evidence>
<comment type="subcellular location">
    <subcellularLocation>
        <location evidence="2 28">Nucleus</location>
    </subcellularLocation>
</comment>
<evidence type="ECO:0000256" key="29">
    <source>
        <dbReference type="SAM" id="Coils"/>
    </source>
</evidence>
<keyword evidence="15" id="KW-0007">Acetylation</keyword>
<keyword evidence="37" id="KW-1185">Reference proteome</keyword>
<evidence type="ECO:0000256" key="30">
    <source>
        <dbReference type="SAM" id="MobiDB-lite"/>
    </source>
</evidence>
<dbReference type="Gene3D" id="3.30.40.10">
    <property type="entry name" value="Zinc/RING finger domain, C3HC4 (zinc finger)"/>
    <property type="match status" value="1"/>
</dbReference>
<keyword evidence="7" id="KW-0479">Metal-binding</keyword>
<dbReference type="InterPro" id="IPR028941">
    <property type="entry name" value="WHIM2_dom"/>
</dbReference>
<dbReference type="CDD" id="cd15628">
    <property type="entry name" value="PHD_BAZ1B"/>
    <property type="match status" value="1"/>
</dbReference>
<feature type="compositionally biased region" description="Basic and acidic residues" evidence="30">
    <location>
        <begin position="784"/>
        <end position="821"/>
    </location>
</feature>
<keyword evidence="18 26" id="KW-0103">Bromodomain</keyword>
<dbReference type="PROSITE" id="PS51136">
    <property type="entry name" value="WAC"/>
    <property type="match status" value="1"/>
</dbReference>
<keyword evidence="11" id="KW-0418">Kinase</keyword>
<evidence type="ECO:0000256" key="22">
    <source>
        <dbReference type="ARBA" id="ARBA00051245"/>
    </source>
</evidence>
<feature type="compositionally biased region" description="Basic and acidic residues" evidence="30">
    <location>
        <begin position="395"/>
        <end position="425"/>
    </location>
</feature>
<dbReference type="InParanoid" id="A0A7N6B6C8"/>
<evidence type="ECO:0000256" key="8">
    <source>
        <dbReference type="ARBA" id="ARBA00022741"/>
    </source>
</evidence>
<evidence type="ECO:0000256" key="21">
    <source>
        <dbReference type="ARBA" id="ARBA00023242"/>
    </source>
</evidence>
<dbReference type="SUPFAM" id="SSF57903">
    <property type="entry name" value="FYVE/PHD zinc finger"/>
    <property type="match status" value="1"/>
</dbReference>
<dbReference type="SUPFAM" id="SSF47370">
    <property type="entry name" value="Bromodomain"/>
    <property type="match status" value="1"/>
</dbReference>
<dbReference type="GO" id="GO:0005524">
    <property type="term" value="F:ATP binding"/>
    <property type="evidence" value="ECO:0007669"/>
    <property type="project" value="UniProtKB-KW"/>
</dbReference>
<dbReference type="GO" id="GO:0004715">
    <property type="term" value="F:non-membrane spanning protein tyrosine kinase activity"/>
    <property type="evidence" value="ECO:0007669"/>
    <property type="project" value="UniProtKB-EC"/>
</dbReference>
<evidence type="ECO:0000256" key="12">
    <source>
        <dbReference type="ARBA" id="ARBA00022833"/>
    </source>
</evidence>
<feature type="region of interest" description="Disordered" evidence="30">
    <location>
        <begin position="304"/>
        <end position="467"/>
    </location>
</feature>
<dbReference type="GO" id="GO:0008270">
    <property type="term" value="F:zinc ion binding"/>
    <property type="evidence" value="ECO:0007669"/>
    <property type="project" value="UniProtKB-KW"/>
</dbReference>
<evidence type="ECO:0000259" key="33">
    <source>
        <dbReference type="PROSITE" id="PS50089"/>
    </source>
</evidence>
<evidence type="ECO:0000259" key="34">
    <source>
        <dbReference type="PROSITE" id="PS50827"/>
    </source>
</evidence>
<evidence type="ECO:0000256" key="10">
    <source>
        <dbReference type="ARBA" id="ARBA00022771"/>
    </source>
</evidence>
<dbReference type="EC" id="2.7.10.2" evidence="3"/>
<dbReference type="GO" id="GO:0090535">
    <property type="term" value="C:WICH complex"/>
    <property type="evidence" value="ECO:0007669"/>
    <property type="project" value="InterPro"/>
</dbReference>
<proteinExistence type="inferred from homology"/>
<dbReference type="RefSeq" id="XP_026225422.1">
    <property type="nucleotide sequence ID" value="XM_026369637.2"/>
</dbReference>
<feature type="compositionally biased region" description="Basic and acidic residues" evidence="30">
    <location>
        <begin position="1548"/>
        <end position="1563"/>
    </location>
</feature>
<feature type="domain" description="DDT" evidence="34">
    <location>
        <begin position="601"/>
        <end position="665"/>
    </location>
</feature>
<feature type="domain" description="RING-type" evidence="33">
    <location>
        <begin position="1189"/>
        <end position="1234"/>
    </location>
</feature>
<dbReference type="GO" id="GO:0042393">
    <property type="term" value="F:histone binding"/>
    <property type="evidence" value="ECO:0007669"/>
    <property type="project" value="TreeGrafter"/>
</dbReference>
<keyword evidence="10 27" id="KW-0863">Zinc-finger</keyword>
<evidence type="ECO:0000259" key="31">
    <source>
        <dbReference type="PROSITE" id="PS50014"/>
    </source>
</evidence>
<dbReference type="PRINTS" id="PR00503">
    <property type="entry name" value="BROMODOMAIN"/>
</dbReference>
<comment type="catalytic activity">
    <reaction evidence="22">
        <text>L-tyrosyl-[protein] + ATP = O-phospho-L-tyrosyl-[protein] + ADP + H(+)</text>
        <dbReference type="Rhea" id="RHEA:10596"/>
        <dbReference type="Rhea" id="RHEA-COMP:10136"/>
        <dbReference type="Rhea" id="RHEA-COMP:20101"/>
        <dbReference type="ChEBI" id="CHEBI:15378"/>
        <dbReference type="ChEBI" id="CHEBI:30616"/>
        <dbReference type="ChEBI" id="CHEBI:46858"/>
        <dbReference type="ChEBI" id="CHEBI:61978"/>
        <dbReference type="ChEBI" id="CHEBI:456216"/>
        <dbReference type="EC" id="2.7.10.2"/>
    </reaction>
</comment>
<dbReference type="PANTHER" id="PTHR46802">
    <property type="entry name" value="TYROSINE-PROTEIN KINASE BAZ1B"/>
    <property type="match status" value="1"/>
</dbReference>
<dbReference type="SMART" id="SM00297">
    <property type="entry name" value="BROMO"/>
    <property type="match status" value="1"/>
</dbReference>